<comment type="subcellular location">
    <subcellularLocation>
        <location evidence="1">Secreted</location>
        <location evidence="1">Extracellular space</location>
        <location evidence="1">Apoplast</location>
    </subcellularLocation>
</comment>
<dbReference type="Proteomes" id="UP000075243">
    <property type="component" value="Chromosome 1"/>
</dbReference>
<dbReference type="Gramene" id="C.cajan_20557.t">
    <property type="protein sequence ID" value="C.cajan_20557.t.cds1"/>
    <property type="gene ID" value="C.cajan_20557"/>
</dbReference>
<evidence type="ECO:0000313" key="10">
    <source>
        <dbReference type="Proteomes" id="UP000075243"/>
    </source>
</evidence>
<name>A0A151UCA4_CAJCA</name>
<dbReference type="InterPro" id="IPR035513">
    <property type="entry name" value="Invertase/methylesterase_inhib"/>
</dbReference>
<reference evidence="9 10" key="1">
    <citation type="journal article" date="2012" name="Nat. Biotechnol.">
        <title>Draft genome sequence of pigeonpea (Cajanus cajan), an orphan legume crop of resource-poor farmers.</title>
        <authorList>
            <person name="Varshney R.K."/>
            <person name="Chen W."/>
            <person name="Li Y."/>
            <person name="Bharti A.K."/>
            <person name="Saxena R.K."/>
            <person name="Schlueter J.A."/>
            <person name="Donoghue M.T."/>
            <person name="Azam S."/>
            <person name="Fan G."/>
            <person name="Whaley A.M."/>
            <person name="Farmer A.D."/>
            <person name="Sheridan J."/>
            <person name="Iwata A."/>
            <person name="Tuteja R."/>
            <person name="Penmetsa R.V."/>
            <person name="Wu W."/>
            <person name="Upadhyaya H.D."/>
            <person name="Yang S.P."/>
            <person name="Shah T."/>
            <person name="Saxena K.B."/>
            <person name="Michael T."/>
            <person name="McCombie W.R."/>
            <person name="Yang B."/>
            <person name="Zhang G."/>
            <person name="Yang H."/>
            <person name="Wang J."/>
            <person name="Spillane C."/>
            <person name="Cook D.R."/>
            <person name="May G.D."/>
            <person name="Xu X."/>
            <person name="Jackson S.A."/>
        </authorList>
    </citation>
    <scope>NUCLEOTIDE SEQUENCE [LARGE SCALE GENOMIC DNA]</scope>
    <source>
        <strain evidence="10">cv. Asha</strain>
    </source>
</reference>
<keyword evidence="4 7" id="KW-0732">Signal</keyword>
<dbReference type="InterPro" id="IPR051955">
    <property type="entry name" value="PME_Inhibitor"/>
</dbReference>
<dbReference type="STRING" id="3821.A0A151UCA4"/>
<dbReference type="FunFam" id="1.20.140.40:FF:000006">
    <property type="entry name" value="Pectinesterase inhibitor 3"/>
    <property type="match status" value="1"/>
</dbReference>
<evidence type="ECO:0000256" key="6">
    <source>
        <dbReference type="ARBA" id="ARBA00038471"/>
    </source>
</evidence>
<evidence type="ECO:0000313" key="9">
    <source>
        <dbReference type="EMBL" id="KYP76909.1"/>
    </source>
</evidence>
<dbReference type="NCBIfam" id="TIGR01614">
    <property type="entry name" value="PME_inhib"/>
    <property type="match status" value="1"/>
</dbReference>
<keyword evidence="10" id="KW-1185">Reference proteome</keyword>
<keyword evidence="3" id="KW-0964">Secreted</keyword>
<dbReference type="GO" id="GO:0048046">
    <property type="term" value="C:apoplast"/>
    <property type="evidence" value="ECO:0007669"/>
    <property type="project" value="UniProtKB-SubCell"/>
</dbReference>
<feature type="signal peptide" evidence="7">
    <location>
        <begin position="1"/>
        <end position="22"/>
    </location>
</feature>
<accession>A0A151UCA4</accession>
<evidence type="ECO:0000256" key="2">
    <source>
        <dbReference type="ARBA" id="ARBA00022523"/>
    </source>
</evidence>
<feature type="chain" id="PRO_5007589634" evidence="7">
    <location>
        <begin position="23"/>
        <end position="222"/>
    </location>
</feature>
<evidence type="ECO:0000256" key="4">
    <source>
        <dbReference type="ARBA" id="ARBA00022729"/>
    </source>
</evidence>
<dbReference type="Pfam" id="PF04043">
    <property type="entry name" value="PMEI"/>
    <property type="match status" value="1"/>
</dbReference>
<dbReference type="GO" id="GO:0004857">
    <property type="term" value="F:enzyme inhibitor activity"/>
    <property type="evidence" value="ECO:0007669"/>
    <property type="project" value="InterPro"/>
</dbReference>
<sequence length="222" mass="25228">MARLNLTLLIIIFLSLLFSTLATSVKPLSLVRHKNSQTMTYIESSCNGTLYPDLCIRCLTQYVKSNINGPQHLAQYALSMSLSRALHTRKYLLKVTKELKTKAVKSNKREYLIVQDCVNQITHSVDQLSQVMKELRRLNKRGSTINDDTLWHISNVETWVSTALTDASSCVYSFPGHRMSKRTSTIKVKAMNVAEVTSNALFLFQKYASRYRKVATITTKKS</sequence>
<feature type="domain" description="Pectinesterase inhibitor" evidence="8">
    <location>
        <begin position="37"/>
        <end position="203"/>
    </location>
</feature>
<evidence type="ECO:0000256" key="1">
    <source>
        <dbReference type="ARBA" id="ARBA00004271"/>
    </source>
</evidence>
<evidence type="ECO:0000259" key="8">
    <source>
        <dbReference type="SMART" id="SM00856"/>
    </source>
</evidence>
<dbReference type="OMA" id="CMYRIND"/>
<dbReference type="InterPro" id="IPR006501">
    <property type="entry name" value="Pectinesterase_inhib_dom"/>
</dbReference>
<dbReference type="CDD" id="cd15798">
    <property type="entry name" value="PMEI-like_3"/>
    <property type="match status" value="1"/>
</dbReference>
<evidence type="ECO:0000256" key="3">
    <source>
        <dbReference type="ARBA" id="ARBA00022525"/>
    </source>
</evidence>
<dbReference type="OrthoDB" id="1430376at2759"/>
<protein>
    <submittedName>
        <fullName evidence="9">21 kDa protein</fullName>
    </submittedName>
</protein>
<dbReference type="SMART" id="SM00856">
    <property type="entry name" value="PMEI"/>
    <property type="match status" value="1"/>
</dbReference>
<keyword evidence="5" id="KW-1015">Disulfide bond</keyword>
<proteinExistence type="inferred from homology"/>
<dbReference type="EMBL" id="CM003603">
    <property type="protein sequence ID" value="KYP76909.1"/>
    <property type="molecule type" value="Genomic_DNA"/>
</dbReference>
<dbReference type="Gene3D" id="1.20.140.40">
    <property type="entry name" value="Invertase/pectin methylesterase inhibitor family protein"/>
    <property type="match status" value="1"/>
</dbReference>
<dbReference type="PANTHER" id="PTHR31080">
    <property type="entry name" value="PECTINESTERASE INHIBITOR-LIKE"/>
    <property type="match status" value="1"/>
</dbReference>
<dbReference type="SUPFAM" id="SSF101148">
    <property type="entry name" value="Plant invertase/pectin methylesterase inhibitor"/>
    <property type="match status" value="1"/>
</dbReference>
<dbReference type="PANTHER" id="PTHR31080:SF12">
    <property type="entry name" value="PLANT INVERTASE_PECTIN METHYLESTERASE INHIBITOR"/>
    <property type="match status" value="1"/>
</dbReference>
<evidence type="ECO:0000256" key="5">
    <source>
        <dbReference type="ARBA" id="ARBA00023157"/>
    </source>
</evidence>
<dbReference type="AlphaFoldDB" id="A0A151UCA4"/>
<evidence type="ECO:0000256" key="7">
    <source>
        <dbReference type="SAM" id="SignalP"/>
    </source>
</evidence>
<comment type="similarity">
    <text evidence="6">Belongs to the PMEI family.</text>
</comment>
<keyword evidence="2" id="KW-0052">Apoplast</keyword>
<organism evidence="9 10">
    <name type="scientific">Cajanus cajan</name>
    <name type="common">Pigeon pea</name>
    <name type="synonym">Cajanus indicus</name>
    <dbReference type="NCBI Taxonomy" id="3821"/>
    <lineage>
        <taxon>Eukaryota</taxon>
        <taxon>Viridiplantae</taxon>
        <taxon>Streptophyta</taxon>
        <taxon>Embryophyta</taxon>
        <taxon>Tracheophyta</taxon>
        <taxon>Spermatophyta</taxon>
        <taxon>Magnoliopsida</taxon>
        <taxon>eudicotyledons</taxon>
        <taxon>Gunneridae</taxon>
        <taxon>Pentapetalae</taxon>
        <taxon>rosids</taxon>
        <taxon>fabids</taxon>
        <taxon>Fabales</taxon>
        <taxon>Fabaceae</taxon>
        <taxon>Papilionoideae</taxon>
        <taxon>50 kb inversion clade</taxon>
        <taxon>NPAAA clade</taxon>
        <taxon>indigoferoid/millettioid clade</taxon>
        <taxon>Phaseoleae</taxon>
        <taxon>Cajanus</taxon>
    </lineage>
</organism>
<gene>
    <name evidence="9" type="ORF">KK1_021171</name>
</gene>